<feature type="compositionally biased region" description="Pro residues" evidence="1">
    <location>
        <begin position="48"/>
        <end position="70"/>
    </location>
</feature>
<feature type="non-terminal residue" evidence="2">
    <location>
        <position position="1"/>
    </location>
</feature>
<comment type="caution">
    <text evidence="2">The sequence shown here is derived from an EMBL/GenBank/DDBJ whole genome shotgun (WGS) entry which is preliminary data.</text>
</comment>
<organism evidence="2 3">
    <name type="scientific">Protopolystoma xenopodis</name>
    <dbReference type="NCBI Taxonomy" id="117903"/>
    <lineage>
        <taxon>Eukaryota</taxon>
        <taxon>Metazoa</taxon>
        <taxon>Spiralia</taxon>
        <taxon>Lophotrochozoa</taxon>
        <taxon>Platyhelminthes</taxon>
        <taxon>Monogenea</taxon>
        <taxon>Polyopisthocotylea</taxon>
        <taxon>Polystomatidea</taxon>
        <taxon>Polystomatidae</taxon>
        <taxon>Protopolystoma</taxon>
    </lineage>
</organism>
<feature type="compositionally biased region" description="Basic residues" evidence="1">
    <location>
        <begin position="14"/>
        <end position="33"/>
    </location>
</feature>
<feature type="compositionally biased region" description="Polar residues" evidence="1">
    <location>
        <begin position="72"/>
        <end position="89"/>
    </location>
</feature>
<feature type="region of interest" description="Disordered" evidence="1">
    <location>
        <begin position="106"/>
        <end position="154"/>
    </location>
</feature>
<dbReference type="Proteomes" id="UP000784294">
    <property type="component" value="Unassembled WGS sequence"/>
</dbReference>
<name>A0A3S5BBT4_9PLAT</name>
<accession>A0A3S5BBT4</accession>
<evidence type="ECO:0000313" key="2">
    <source>
        <dbReference type="EMBL" id="VEL42291.1"/>
    </source>
</evidence>
<dbReference type="EMBL" id="CAAALY010273629">
    <property type="protein sequence ID" value="VEL42291.1"/>
    <property type="molecule type" value="Genomic_DNA"/>
</dbReference>
<gene>
    <name evidence="2" type="ORF">PXEA_LOCUS35731</name>
</gene>
<evidence type="ECO:0000256" key="1">
    <source>
        <dbReference type="SAM" id="MobiDB-lite"/>
    </source>
</evidence>
<evidence type="ECO:0000313" key="3">
    <source>
        <dbReference type="Proteomes" id="UP000784294"/>
    </source>
</evidence>
<dbReference type="AlphaFoldDB" id="A0A3S5BBT4"/>
<reference evidence="2" key="1">
    <citation type="submission" date="2018-11" db="EMBL/GenBank/DDBJ databases">
        <authorList>
            <consortium name="Pathogen Informatics"/>
        </authorList>
    </citation>
    <scope>NUCLEOTIDE SEQUENCE</scope>
</reference>
<proteinExistence type="predicted"/>
<protein>
    <submittedName>
        <fullName evidence="2">Uncharacterized protein</fullName>
    </submittedName>
</protein>
<keyword evidence="3" id="KW-1185">Reference proteome</keyword>
<feature type="region of interest" description="Disordered" evidence="1">
    <location>
        <begin position="1"/>
        <end position="89"/>
    </location>
</feature>
<sequence length="187" mass="20179">AAVKAAARADRDKGFHHHHHHHHQHHNQHHHQASSHSYSQSQMAVSQQPPPPLPPLPALPTLQPPPPSPPQHTSTYTHQHSPPHGNSSAIRDRVQLHCSTASITTSAGGQISPLAGPFTTSASGFDSSPLGETDSLTRPNRGVRSLGPDSSPGIVDEVRHLQLRLAMGLTEEQFHSLIQGKKGFNEL</sequence>